<dbReference type="STRING" id="1469647.BC351_12020"/>
<feature type="transmembrane region" description="Helical" evidence="1">
    <location>
        <begin position="96"/>
        <end position="116"/>
    </location>
</feature>
<keyword evidence="2" id="KW-0378">Hydrolase</keyword>
<evidence type="ECO:0000313" key="2">
    <source>
        <dbReference type="EMBL" id="OPH47223.1"/>
    </source>
</evidence>
<feature type="transmembrane region" description="Helical" evidence="1">
    <location>
        <begin position="69"/>
        <end position="90"/>
    </location>
</feature>
<dbReference type="EMBL" id="MBTG01000066">
    <property type="protein sequence ID" value="OPH47223.1"/>
    <property type="molecule type" value="Genomic_DNA"/>
</dbReference>
<accession>A0A1V4H7P6</accession>
<name>A0A1V4H7P6_9BACL</name>
<sequence>MDTGSHLLFGVSLAGLACLEPAVVQDPNLAHAILAGTLIGSHAPDFDTLARLKGYATYLRVHRGITHSLPALFIWPVLISVPLAAMFGVWEHLISLYLWTFAAVVFHVFLDLFNVYGVQCFRPLSAKWFHLDTLCLYEPFLFALHTLGILVWLFIWGGSGGSHIGEMFGLIYGASFFYIAIRASQRKRLIEAVQNELKLSDAICHLIPSLSWFHWQFVVEGDKRFYLGEIREGRIQVQEEYSKAEYTNADTHPIVQATMGTDGVRAFLHFAQRIHVSWSEKSDGYEVQWRDVRFWYKRKLSFGVNVHLDRDMKVVSDTLGWDKKAWDPPYV</sequence>
<feature type="transmembrane region" description="Helical" evidence="1">
    <location>
        <begin position="136"/>
        <end position="157"/>
    </location>
</feature>
<dbReference type="InterPro" id="IPR053170">
    <property type="entry name" value="Transcription_regulator"/>
</dbReference>
<feature type="transmembrane region" description="Helical" evidence="1">
    <location>
        <begin position="163"/>
        <end position="181"/>
    </location>
</feature>
<dbReference type="GO" id="GO:0016787">
    <property type="term" value="F:hydrolase activity"/>
    <property type="evidence" value="ECO:0007669"/>
    <property type="project" value="UniProtKB-KW"/>
</dbReference>
<dbReference type="PANTHER" id="PTHR40031:SF1">
    <property type="entry name" value="MEMBRANE-BOUND METAL-DEPENDENT HYDROLASE"/>
    <property type="match status" value="1"/>
</dbReference>
<reference evidence="3" key="1">
    <citation type="submission" date="2016-07" db="EMBL/GenBank/DDBJ databases">
        <authorList>
            <person name="Florea S."/>
            <person name="Webb J.S."/>
            <person name="Jaromczyk J."/>
            <person name="Schardl C.L."/>
        </authorList>
    </citation>
    <scope>NUCLEOTIDE SEQUENCE [LARGE SCALE GENOMIC DNA]</scope>
    <source>
        <strain evidence="3">CY1</strain>
    </source>
</reference>
<dbReference type="AlphaFoldDB" id="A0A1V4H7P6"/>
<dbReference type="InterPro" id="IPR007404">
    <property type="entry name" value="YdjM-like"/>
</dbReference>
<protein>
    <submittedName>
        <fullName evidence="2">Hydrolase</fullName>
    </submittedName>
</protein>
<evidence type="ECO:0000313" key="3">
    <source>
        <dbReference type="Proteomes" id="UP000190626"/>
    </source>
</evidence>
<dbReference type="RefSeq" id="WP_079420934.1">
    <property type="nucleotide sequence ID" value="NZ_MBTG01000066.1"/>
</dbReference>
<dbReference type="PANTHER" id="PTHR40031">
    <property type="entry name" value="HYPOTHETICAL MEMBRANE SPANNING PROTEIN"/>
    <property type="match status" value="1"/>
</dbReference>
<keyword evidence="1" id="KW-0812">Transmembrane</keyword>
<keyword evidence="3" id="KW-1185">Reference proteome</keyword>
<dbReference type="OrthoDB" id="110250at2"/>
<keyword evidence="1" id="KW-0472">Membrane</keyword>
<organism evidence="2 3">
    <name type="scientific">Paenibacillus ferrarius</name>
    <dbReference type="NCBI Taxonomy" id="1469647"/>
    <lineage>
        <taxon>Bacteria</taxon>
        <taxon>Bacillati</taxon>
        <taxon>Bacillota</taxon>
        <taxon>Bacilli</taxon>
        <taxon>Bacillales</taxon>
        <taxon>Paenibacillaceae</taxon>
        <taxon>Paenibacillus</taxon>
    </lineage>
</organism>
<evidence type="ECO:0000256" key="1">
    <source>
        <dbReference type="SAM" id="Phobius"/>
    </source>
</evidence>
<dbReference type="Pfam" id="PF04307">
    <property type="entry name" value="YdjM"/>
    <property type="match status" value="1"/>
</dbReference>
<gene>
    <name evidence="2" type="ORF">BC351_12020</name>
</gene>
<keyword evidence="1" id="KW-1133">Transmembrane helix</keyword>
<comment type="caution">
    <text evidence="2">The sequence shown here is derived from an EMBL/GenBank/DDBJ whole genome shotgun (WGS) entry which is preliminary data.</text>
</comment>
<proteinExistence type="predicted"/>
<dbReference type="Proteomes" id="UP000190626">
    <property type="component" value="Unassembled WGS sequence"/>
</dbReference>